<evidence type="ECO:0000313" key="2">
    <source>
        <dbReference type="Proteomes" id="UP000276133"/>
    </source>
</evidence>
<keyword evidence="2" id="KW-1185">Reference proteome</keyword>
<sequence>MSDENYYKLINIFKSVPGLNIPFSAGLALGALFNGDTEMFKRSGEIDPVLIFNPLKCLGNLRKHIMAFFRDYSDGIWIGKKACGNQIFGLTFSPGFDLYQYAILIDGNCYCLKSANNYKVEIKITKDSNEIQLYTWYPSSKQNQRLNTTLKEYARSMESFSYSILPLGKNQINSQLFCNLMLAFASKITPMKAAFEMTTTVGTFLI</sequence>
<proteinExistence type="predicted"/>
<dbReference type="Proteomes" id="UP000276133">
    <property type="component" value="Unassembled WGS sequence"/>
</dbReference>
<comment type="caution">
    <text evidence="1">The sequence shown here is derived from an EMBL/GenBank/DDBJ whole genome shotgun (WGS) entry which is preliminary data.</text>
</comment>
<protein>
    <submittedName>
        <fullName evidence="1">Uncharacterized protein</fullName>
    </submittedName>
</protein>
<organism evidence="1 2">
    <name type="scientific">Brachionus plicatilis</name>
    <name type="common">Marine rotifer</name>
    <name type="synonym">Brachionus muelleri</name>
    <dbReference type="NCBI Taxonomy" id="10195"/>
    <lineage>
        <taxon>Eukaryota</taxon>
        <taxon>Metazoa</taxon>
        <taxon>Spiralia</taxon>
        <taxon>Gnathifera</taxon>
        <taxon>Rotifera</taxon>
        <taxon>Eurotatoria</taxon>
        <taxon>Monogononta</taxon>
        <taxon>Pseudotrocha</taxon>
        <taxon>Ploima</taxon>
        <taxon>Brachionidae</taxon>
        <taxon>Brachionus</taxon>
    </lineage>
</organism>
<dbReference type="EMBL" id="REGN01012962">
    <property type="protein sequence ID" value="RMZ94565.1"/>
    <property type="molecule type" value="Genomic_DNA"/>
</dbReference>
<evidence type="ECO:0000313" key="1">
    <source>
        <dbReference type="EMBL" id="RMZ94565.1"/>
    </source>
</evidence>
<reference evidence="1 2" key="1">
    <citation type="journal article" date="2018" name="Sci. Rep.">
        <title>Genomic signatures of local adaptation to the degree of environmental predictability in rotifers.</title>
        <authorList>
            <person name="Franch-Gras L."/>
            <person name="Hahn C."/>
            <person name="Garcia-Roger E.M."/>
            <person name="Carmona M.J."/>
            <person name="Serra M."/>
            <person name="Gomez A."/>
        </authorList>
    </citation>
    <scope>NUCLEOTIDE SEQUENCE [LARGE SCALE GENOMIC DNA]</scope>
    <source>
        <strain evidence="1">HYR1</strain>
    </source>
</reference>
<dbReference type="AlphaFoldDB" id="A0A3M7P670"/>
<dbReference type="OrthoDB" id="9977735at2759"/>
<name>A0A3M7P670_BRAPC</name>
<accession>A0A3M7P670</accession>
<gene>
    <name evidence="1" type="ORF">BpHYR1_028994</name>
</gene>